<evidence type="ECO:0000313" key="9">
    <source>
        <dbReference type="EMBL" id="VDP31087.1"/>
    </source>
</evidence>
<organism evidence="9 10">
    <name type="scientific">Schistosoma margrebowiei</name>
    <dbReference type="NCBI Taxonomy" id="48269"/>
    <lineage>
        <taxon>Eukaryota</taxon>
        <taxon>Metazoa</taxon>
        <taxon>Spiralia</taxon>
        <taxon>Lophotrochozoa</taxon>
        <taxon>Platyhelminthes</taxon>
        <taxon>Trematoda</taxon>
        <taxon>Digenea</taxon>
        <taxon>Strigeidida</taxon>
        <taxon>Schistosomatoidea</taxon>
        <taxon>Schistosomatidae</taxon>
        <taxon>Schistosoma</taxon>
    </lineage>
</organism>
<gene>
    <name evidence="9" type="ORF">SMRZ_LOCUS19291</name>
</gene>
<dbReference type="SMART" id="SM01224">
    <property type="entry name" value="G_gamma"/>
    <property type="match status" value="1"/>
</dbReference>
<dbReference type="GO" id="GO:0007186">
    <property type="term" value="P:G protein-coupled receptor signaling pathway"/>
    <property type="evidence" value="ECO:0007669"/>
    <property type="project" value="InterPro"/>
</dbReference>
<dbReference type="InterPro" id="IPR015898">
    <property type="entry name" value="G-protein_gamma-like_dom"/>
</dbReference>
<dbReference type="EMBL" id="UZAI01017917">
    <property type="protein sequence ID" value="VDP31087.1"/>
    <property type="molecule type" value="Genomic_DNA"/>
</dbReference>
<dbReference type="FunFam" id="4.10.260.10:FF:000001">
    <property type="entry name" value="Guanine nucleotide-binding protein subunit gamma"/>
    <property type="match status" value="1"/>
</dbReference>
<accession>A0A183MTB6</accession>
<dbReference type="Pfam" id="PF00631">
    <property type="entry name" value="G-gamma"/>
    <property type="match status" value="1"/>
</dbReference>
<dbReference type="GO" id="GO:0031681">
    <property type="term" value="F:G-protein beta-subunit binding"/>
    <property type="evidence" value="ECO:0007669"/>
    <property type="project" value="InterPro"/>
</dbReference>
<evidence type="ECO:0000256" key="2">
    <source>
        <dbReference type="ARBA" id="ARBA00007431"/>
    </source>
</evidence>
<dbReference type="InterPro" id="IPR001770">
    <property type="entry name" value="G-protein_gamma"/>
</dbReference>
<comment type="subcellular location">
    <subcellularLocation>
        <location evidence="1">Cell membrane</location>
        <topology evidence="1">Lipid-anchor</topology>
        <orientation evidence="1">Cytoplasmic side</orientation>
    </subcellularLocation>
</comment>
<dbReference type="STRING" id="48269.A0A183MTB6"/>
<evidence type="ECO:0000256" key="7">
    <source>
        <dbReference type="ARBA" id="ARBA00023288"/>
    </source>
</evidence>
<dbReference type="SMART" id="SM00224">
    <property type="entry name" value="GGL"/>
    <property type="match status" value="1"/>
</dbReference>
<evidence type="ECO:0000256" key="3">
    <source>
        <dbReference type="ARBA" id="ARBA00022475"/>
    </source>
</evidence>
<evidence type="ECO:0000256" key="6">
    <source>
        <dbReference type="ARBA" id="ARBA00023224"/>
    </source>
</evidence>
<name>A0A183MTB6_9TREM</name>
<proteinExistence type="inferred from homology"/>
<dbReference type="PROSITE" id="PS50058">
    <property type="entry name" value="G_PROTEIN_GAMMA"/>
    <property type="match status" value="1"/>
</dbReference>
<comment type="similarity">
    <text evidence="2">Belongs to the G protein gamma family.</text>
</comment>
<keyword evidence="8" id="KW-0636">Prenylation</keyword>
<dbReference type="SUPFAM" id="SSF48670">
    <property type="entry name" value="Transducin (heterotrimeric G protein), gamma chain"/>
    <property type="match status" value="1"/>
</dbReference>
<keyword evidence="5" id="KW-0472">Membrane</keyword>
<sequence length="263" mass="29435">MPEKPISLPYTTLKELLLGCVKYTNFERNKGRFCKVIHQDIKNSTTLLRHPNPVHTERYAGNSLSLDAVHENGHTFGQCLSCGKFHSFNSGNFHNSKCFKCGDIGRIQSVCNTNVHLIATNIKSCNSHSTESSIHNDHLSLSTILKGSVESYISSELNETENLCETTVSNQSVCQNSHVIVPGFPSDKSNRAVKIQTMSTLSQQRKLVEQLRQEANLNRRPVSECVQEMIVYMEQNREKDCLVSGFASKKDNPFQEKGGCVVI</sequence>
<dbReference type="GO" id="GO:0005834">
    <property type="term" value="C:heterotrimeric G-protein complex"/>
    <property type="evidence" value="ECO:0007669"/>
    <property type="project" value="InterPro"/>
</dbReference>
<evidence type="ECO:0000256" key="4">
    <source>
        <dbReference type="ARBA" id="ARBA00022481"/>
    </source>
</evidence>
<reference evidence="9 10" key="1">
    <citation type="submission" date="2018-11" db="EMBL/GenBank/DDBJ databases">
        <authorList>
            <consortium name="Pathogen Informatics"/>
        </authorList>
    </citation>
    <scope>NUCLEOTIDE SEQUENCE [LARGE SCALE GENOMIC DNA]</scope>
    <source>
        <strain evidence="9 10">Zambia</strain>
    </source>
</reference>
<keyword evidence="3" id="KW-1003">Cell membrane</keyword>
<keyword evidence="7" id="KW-0449">Lipoprotein</keyword>
<keyword evidence="10" id="KW-1185">Reference proteome</keyword>
<dbReference type="Gene3D" id="4.10.260.10">
    <property type="entry name" value="Transducin (heterotrimeric G protein), gamma chain"/>
    <property type="match status" value="1"/>
</dbReference>
<dbReference type="CDD" id="cd00068">
    <property type="entry name" value="GGL"/>
    <property type="match status" value="1"/>
</dbReference>
<dbReference type="InterPro" id="IPR036284">
    <property type="entry name" value="GGL_sf"/>
</dbReference>
<protein>
    <submittedName>
        <fullName evidence="9">Uncharacterized protein</fullName>
    </submittedName>
</protein>
<keyword evidence="4" id="KW-0488">Methylation</keyword>
<dbReference type="PANTHER" id="PTHR13809">
    <property type="entry name" value="GUANINE NUCLEOTIDE-BINDING PROTEIN GAMMA SUBUNIT"/>
    <property type="match status" value="1"/>
</dbReference>
<keyword evidence="6" id="KW-0807">Transducer</keyword>
<evidence type="ECO:0000256" key="1">
    <source>
        <dbReference type="ARBA" id="ARBA00004342"/>
    </source>
</evidence>
<evidence type="ECO:0000313" key="10">
    <source>
        <dbReference type="Proteomes" id="UP000277204"/>
    </source>
</evidence>
<evidence type="ECO:0000256" key="5">
    <source>
        <dbReference type="ARBA" id="ARBA00023136"/>
    </source>
</evidence>
<dbReference type="AlphaFoldDB" id="A0A183MTB6"/>
<dbReference type="Proteomes" id="UP000277204">
    <property type="component" value="Unassembled WGS sequence"/>
</dbReference>
<evidence type="ECO:0000256" key="8">
    <source>
        <dbReference type="ARBA" id="ARBA00023289"/>
    </source>
</evidence>